<dbReference type="Pfam" id="PF00589">
    <property type="entry name" value="Phage_integrase"/>
    <property type="match status" value="1"/>
</dbReference>
<dbReference type="InterPro" id="IPR013762">
    <property type="entry name" value="Integrase-like_cat_sf"/>
</dbReference>
<dbReference type="AlphaFoldDB" id="A0A2A2K5Z2"/>
<keyword evidence="5" id="KW-1185">Reference proteome</keyword>
<evidence type="ECO:0000256" key="2">
    <source>
        <dbReference type="ARBA" id="ARBA00023172"/>
    </source>
</evidence>
<dbReference type="SUPFAM" id="SSF56349">
    <property type="entry name" value="DNA breaking-rejoining enzymes"/>
    <property type="match status" value="2"/>
</dbReference>
<gene>
    <name evidence="4" type="ORF">WR25_22065</name>
</gene>
<dbReference type="GO" id="GO:0003677">
    <property type="term" value="F:DNA binding"/>
    <property type="evidence" value="ECO:0007669"/>
    <property type="project" value="UniProtKB-KW"/>
</dbReference>
<keyword evidence="1" id="KW-0238">DNA-binding</keyword>
<dbReference type="GO" id="GO:0015074">
    <property type="term" value="P:DNA integration"/>
    <property type="evidence" value="ECO:0007669"/>
    <property type="project" value="InterPro"/>
</dbReference>
<evidence type="ECO:0000313" key="5">
    <source>
        <dbReference type="Proteomes" id="UP000218231"/>
    </source>
</evidence>
<dbReference type="Gene3D" id="1.10.443.10">
    <property type="entry name" value="Intergrase catalytic core"/>
    <property type="match status" value="2"/>
</dbReference>
<accession>A0A2A2K5Z2</accession>
<dbReference type="EMBL" id="LIAE01009552">
    <property type="protein sequence ID" value="PAV69293.1"/>
    <property type="molecule type" value="Genomic_DNA"/>
</dbReference>
<dbReference type="InterPro" id="IPR048120">
    <property type="entry name" value="Integrase-like"/>
</dbReference>
<dbReference type="PANTHER" id="PTHR30349:SF41">
    <property type="entry name" value="INTEGRASE_RECOMBINASE PROTEIN MJ0367-RELATED"/>
    <property type="match status" value="1"/>
</dbReference>
<name>A0A2A2K5Z2_9BILA</name>
<sequence length="915" mass="101977">MALNSYAVKTLLLTSGERLPVLIALATGAPLFEPSVYVLSEIRATNRASNTIDQVLRSIMVLQLFLDSSGIDIEHRIRQGGVFRLSELDELVRHCRRPVADQLKHSSLCPSPQSIRKTSAESVRLLQRQPVPAEVAGHTAANRIRVIRDYLDWLVRYHMARYHLGATEGERLWNEWASCKDALNARLPRHKGRNTIGQREGLQPEVAERLLNVTSPTSPENPWKGKGTCIRNALLVRWFYELGLRRGEVLNVKIPDINFQSEELTVVRRADDPEDPRKDQPLVKTRDRKIPLSPGLCKLTHEYITNTRRATEGARRHPFLFIAMGTGAPLSLSALNAIFVKLRNAFNGEFDAVTPHVLRHTWNDRFSTVMDKAKVSEAEEERMRSYLMGWAPTSKTSVNYTRRHVRLKAQQVSLAMQTMTCQSSIRLSLPTTVRTLSGAVFDPNAKRWTFHDGLQSINVNFERLSGCATDELIAAAKFPLIWYAENAQAVTTVNLFDNLRRLLLSVSAAQGQPVGIIDAPQLATYRASLTWETEWKLGGLSAFFKKWESLGVPGVTKDAVRLLKSVRLKGNRKGVAVLTMDPLMGPLTDIERSATQAALNDAFAAGTVALDDYLLAWLCLLLGQRNIQFALLKVCDVREIAKADGATEYVLRVPRVKQGSAAGRREQFKERLITPVIGKMLMDYASNVRARFGGDDTLSIGSSQAPLFPQKKTTKKARPGFHYHMSPEGIGKRVKSVTSKRLRQTVATSAAREGHGELIIAELLDHSDTQNVGIYVKAMPEIIERIDRAVALRMAPLAHAFAGVVIGNESVAIRGDDPTSRIVDPRFDETMKPMGNCGRDGPCGFMAPIACYTCKNFQAWVDGPHEAVLDYLLVERGRLIAQVDARIATVNDRTILAVAEVVQLARERREEMKDA</sequence>
<evidence type="ECO:0000313" key="4">
    <source>
        <dbReference type="EMBL" id="PAV69293.1"/>
    </source>
</evidence>
<evidence type="ECO:0000256" key="1">
    <source>
        <dbReference type="ARBA" id="ARBA00023125"/>
    </source>
</evidence>
<comment type="caution">
    <text evidence="4">The sequence shown here is derived from an EMBL/GenBank/DDBJ whole genome shotgun (WGS) entry which is preliminary data.</text>
</comment>
<dbReference type="OrthoDB" id="10669319at2759"/>
<reference evidence="4 5" key="1">
    <citation type="journal article" date="2017" name="Curr. Biol.">
        <title>Genome architecture and evolution of a unichromosomal asexual nematode.</title>
        <authorList>
            <person name="Fradin H."/>
            <person name="Zegar C."/>
            <person name="Gutwein M."/>
            <person name="Lucas J."/>
            <person name="Kovtun M."/>
            <person name="Corcoran D."/>
            <person name="Baugh L.R."/>
            <person name="Kiontke K."/>
            <person name="Gunsalus K."/>
            <person name="Fitch D.H."/>
            <person name="Piano F."/>
        </authorList>
    </citation>
    <scope>NUCLEOTIDE SEQUENCE [LARGE SCALE GENOMIC DNA]</scope>
    <source>
        <strain evidence="4">PF1309</strain>
    </source>
</reference>
<dbReference type="NCBIfam" id="NF041502">
    <property type="entry name" value="integrase_1"/>
    <property type="match status" value="1"/>
</dbReference>
<dbReference type="GO" id="GO:0006310">
    <property type="term" value="P:DNA recombination"/>
    <property type="evidence" value="ECO:0007669"/>
    <property type="project" value="UniProtKB-KW"/>
</dbReference>
<dbReference type="Proteomes" id="UP000218231">
    <property type="component" value="Unassembled WGS sequence"/>
</dbReference>
<organism evidence="4 5">
    <name type="scientific">Diploscapter pachys</name>
    <dbReference type="NCBI Taxonomy" id="2018661"/>
    <lineage>
        <taxon>Eukaryota</taxon>
        <taxon>Metazoa</taxon>
        <taxon>Ecdysozoa</taxon>
        <taxon>Nematoda</taxon>
        <taxon>Chromadorea</taxon>
        <taxon>Rhabditida</taxon>
        <taxon>Rhabditina</taxon>
        <taxon>Rhabditomorpha</taxon>
        <taxon>Rhabditoidea</taxon>
        <taxon>Rhabditidae</taxon>
        <taxon>Diploscapter</taxon>
    </lineage>
</organism>
<dbReference type="CDD" id="cd00397">
    <property type="entry name" value="DNA_BRE_C"/>
    <property type="match status" value="1"/>
</dbReference>
<protein>
    <recommendedName>
        <fullName evidence="3">Tyr recombinase domain-containing protein</fullName>
    </recommendedName>
</protein>
<keyword evidence="2" id="KW-0233">DNA recombination</keyword>
<evidence type="ECO:0000259" key="3">
    <source>
        <dbReference type="PROSITE" id="PS51898"/>
    </source>
</evidence>
<dbReference type="PROSITE" id="PS51898">
    <property type="entry name" value="TYR_RECOMBINASE"/>
    <property type="match status" value="1"/>
</dbReference>
<proteinExistence type="predicted"/>
<feature type="domain" description="Tyr recombinase" evidence="3">
    <location>
        <begin position="197"/>
        <end position="416"/>
    </location>
</feature>
<dbReference type="InterPro" id="IPR050090">
    <property type="entry name" value="Tyrosine_recombinase_XerCD"/>
</dbReference>
<dbReference type="InterPro" id="IPR011010">
    <property type="entry name" value="DNA_brk_join_enz"/>
</dbReference>
<dbReference type="InterPro" id="IPR002104">
    <property type="entry name" value="Integrase_catalytic"/>
</dbReference>
<dbReference type="PANTHER" id="PTHR30349">
    <property type="entry name" value="PHAGE INTEGRASE-RELATED"/>
    <property type="match status" value="1"/>
</dbReference>